<dbReference type="PANTHER" id="PTHR34871:SF1">
    <property type="entry name" value="DUF5898 DOMAIN-CONTAINING PROTEIN"/>
    <property type="match status" value="1"/>
</dbReference>
<name>Q54IB1_DICDI</name>
<reference evidence="1 2" key="1">
    <citation type="journal article" date="2005" name="Nature">
        <title>The genome of the social amoeba Dictyostelium discoideum.</title>
        <authorList>
            <consortium name="The Dictyostelium discoideum Sequencing Consortium"/>
            <person name="Eichinger L."/>
            <person name="Pachebat J.A."/>
            <person name="Glockner G."/>
            <person name="Rajandream M.A."/>
            <person name="Sucgang R."/>
            <person name="Berriman M."/>
            <person name="Song J."/>
            <person name="Olsen R."/>
            <person name="Szafranski K."/>
            <person name="Xu Q."/>
            <person name="Tunggal B."/>
            <person name="Kummerfeld S."/>
            <person name="Madera M."/>
            <person name="Konfortov B.A."/>
            <person name="Rivero F."/>
            <person name="Bankier A.T."/>
            <person name="Lehmann R."/>
            <person name="Hamlin N."/>
            <person name="Davies R."/>
            <person name="Gaudet P."/>
            <person name="Fey P."/>
            <person name="Pilcher K."/>
            <person name="Chen G."/>
            <person name="Saunders D."/>
            <person name="Sodergren E."/>
            <person name="Davis P."/>
            <person name="Kerhornou A."/>
            <person name="Nie X."/>
            <person name="Hall N."/>
            <person name="Anjard C."/>
            <person name="Hemphill L."/>
            <person name="Bason N."/>
            <person name="Farbrother P."/>
            <person name="Desany B."/>
            <person name="Just E."/>
            <person name="Morio T."/>
            <person name="Rost R."/>
            <person name="Churcher C."/>
            <person name="Cooper J."/>
            <person name="Haydock S."/>
            <person name="van Driessche N."/>
            <person name="Cronin A."/>
            <person name="Goodhead I."/>
            <person name="Muzny D."/>
            <person name="Mourier T."/>
            <person name="Pain A."/>
            <person name="Lu M."/>
            <person name="Harper D."/>
            <person name="Lindsay R."/>
            <person name="Hauser H."/>
            <person name="James K."/>
            <person name="Quiles M."/>
            <person name="Madan Babu M."/>
            <person name="Saito T."/>
            <person name="Buchrieser C."/>
            <person name="Wardroper A."/>
            <person name="Felder M."/>
            <person name="Thangavelu M."/>
            <person name="Johnson D."/>
            <person name="Knights A."/>
            <person name="Loulseged H."/>
            <person name="Mungall K."/>
            <person name="Oliver K."/>
            <person name="Price C."/>
            <person name="Quail M.A."/>
            <person name="Urushihara H."/>
            <person name="Hernandez J."/>
            <person name="Rabbinowitsch E."/>
            <person name="Steffen D."/>
            <person name="Sanders M."/>
            <person name="Ma J."/>
            <person name="Kohara Y."/>
            <person name="Sharp S."/>
            <person name="Simmonds M."/>
            <person name="Spiegler S."/>
            <person name="Tivey A."/>
            <person name="Sugano S."/>
            <person name="White B."/>
            <person name="Walker D."/>
            <person name="Woodward J."/>
            <person name="Winckler T."/>
            <person name="Tanaka Y."/>
            <person name="Shaulsky G."/>
            <person name="Schleicher M."/>
            <person name="Weinstock G."/>
            <person name="Rosenthal A."/>
            <person name="Cox E.C."/>
            <person name="Chisholm R.L."/>
            <person name="Gibbs R."/>
            <person name="Loomis W.F."/>
            <person name="Platzer M."/>
            <person name="Kay R.R."/>
            <person name="Williams J."/>
            <person name="Dear P.H."/>
            <person name="Noegel A.A."/>
            <person name="Barrell B."/>
            <person name="Kuspa A."/>
        </authorList>
    </citation>
    <scope>NUCLEOTIDE SEQUENCE [LARGE SCALE GENOMIC DNA]</scope>
    <source>
        <strain evidence="1 2">AX4</strain>
    </source>
</reference>
<dbReference type="FunCoup" id="Q54IB1">
    <property type="interactions" value="18"/>
</dbReference>
<dbReference type="PANTHER" id="PTHR34871">
    <property type="entry name" value="DUF5898 DOMAIN-CONTAINING PROTEIN"/>
    <property type="match status" value="1"/>
</dbReference>
<accession>Q54IB1</accession>
<dbReference type="Proteomes" id="UP000002195">
    <property type="component" value="Unassembled WGS sequence"/>
</dbReference>
<dbReference type="KEGG" id="ddi:DDB_G0288885"/>
<protein>
    <submittedName>
        <fullName evidence="1">Uncharacterized protein</fullName>
    </submittedName>
</protein>
<evidence type="ECO:0000313" key="1">
    <source>
        <dbReference type="EMBL" id="EAL62966.1"/>
    </source>
</evidence>
<dbReference type="PhylomeDB" id="Q54IB1"/>
<dbReference type="InParanoid" id="Q54IB1"/>
<dbReference type="dictyBase" id="DDB_G0288885"/>
<dbReference type="HOGENOM" id="CLU_913449_0_0_1"/>
<organism evidence="1 2">
    <name type="scientific">Dictyostelium discoideum</name>
    <name type="common">Social amoeba</name>
    <dbReference type="NCBI Taxonomy" id="44689"/>
    <lineage>
        <taxon>Eukaryota</taxon>
        <taxon>Amoebozoa</taxon>
        <taxon>Evosea</taxon>
        <taxon>Eumycetozoa</taxon>
        <taxon>Dictyostelia</taxon>
        <taxon>Dictyosteliales</taxon>
        <taxon>Dictyosteliaceae</taxon>
        <taxon>Dictyostelium</taxon>
    </lineage>
</organism>
<dbReference type="AlphaFoldDB" id="Q54IB1"/>
<proteinExistence type="predicted"/>
<comment type="caution">
    <text evidence="1">The sequence shown here is derived from an EMBL/GenBank/DDBJ whole genome shotgun (WGS) entry which is preliminary data.</text>
</comment>
<dbReference type="EMBL" id="AAFI02000126">
    <property type="protein sequence ID" value="EAL62966.1"/>
    <property type="molecule type" value="Genomic_DNA"/>
</dbReference>
<dbReference type="GeneID" id="8626851"/>
<dbReference type="RefSeq" id="XP_636468.1">
    <property type="nucleotide sequence ID" value="XM_631376.1"/>
</dbReference>
<dbReference type="PaxDb" id="44689-DDB0188154"/>
<dbReference type="VEuPathDB" id="AmoebaDB:DDB_G0288885"/>
<sequence length="305" mass="33584">MDIFINALPPLGERSASQSYPNVGKNHSPATLNVGNFEILKDIKPLKNFNLLWATLRGEKCLPYSTEYDIVNYVSIAISDIIQSCGIQVSCSSDFGVSGLKADIMVLANSNNGLPIGIAQVKKPSSTIMVNEKLHGQTYNYMLSIAEIDNSANATELDIAVGPPTILQKPYSLTSTSNLEFSTTTTTTNDILPPTPDKRLVYGSKVYKHSDIQLPKVLYLIKSSWYWVNINIKKLNYFIDTPLHLINACVLLYVLKGGEHGRVWLCCASSGVLEGQVGTWNSKPALMMPYVSPASDEAWENNNFN</sequence>
<keyword evidence="2" id="KW-1185">Reference proteome</keyword>
<evidence type="ECO:0000313" key="2">
    <source>
        <dbReference type="Proteomes" id="UP000002195"/>
    </source>
</evidence>
<gene>
    <name evidence="1" type="ORF">DDB_G0288885</name>
</gene>